<name>A0A0C2VMR2_9BACL</name>
<sequence length="90" mass="10121">MSIYSEMLSKSVEESGLKLDKIADLIENQIGSKPSKEYLSRLKNGKTSPASNKINDALARILGIDPWDLKTAAYREKVPHEVIKRFQKTS</sequence>
<gene>
    <name evidence="1" type="ORF">KP78_20800</name>
</gene>
<dbReference type="PATRIC" id="fig|889306.3.peg.2097"/>
<dbReference type="AlphaFoldDB" id="A0A0C2VMR2"/>
<dbReference type="Proteomes" id="UP000031938">
    <property type="component" value="Unassembled WGS sequence"/>
</dbReference>
<evidence type="ECO:0000313" key="2">
    <source>
        <dbReference type="Proteomes" id="UP000031938"/>
    </source>
</evidence>
<dbReference type="STRING" id="889306.KP78_20800"/>
<organism evidence="1 2">
    <name type="scientific">Jeotgalibacillus soli</name>
    <dbReference type="NCBI Taxonomy" id="889306"/>
    <lineage>
        <taxon>Bacteria</taxon>
        <taxon>Bacillati</taxon>
        <taxon>Bacillota</taxon>
        <taxon>Bacilli</taxon>
        <taxon>Bacillales</taxon>
        <taxon>Caryophanaceae</taxon>
        <taxon>Jeotgalibacillus</taxon>
    </lineage>
</organism>
<dbReference type="CDD" id="cd00093">
    <property type="entry name" value="HTH_XRE"/>
    <property type="match status" value="1"/>
</dbReference>
<dbReference type="EMBL" id="JXRP01000017">
    <property type="protein sequence ID" value="KIL45731.1"/>
    <property type="molecule type" value="Genomic_DNA"/>
</dbReference>
<comment type="caution">
    <text evidence="1">The sequence shown here is derived from an EMBL/GenBank/DDBJ whole genome shotgun (WGS) entry which is preliminary data.</text>
</comment>
<protein>
    <recommendedName>
        <fullName evidence="3">HTH cro/C1-type domain-containing protein</fullName>
    </recommendedName>
</protein>
<dbReference type="RefSeq" id="WP_052474743.1">
    <property type="nucleotide sequence ID" value="NZ_JXRP01000017.1"/>
</dbReference>
<reference evidence="1 2" key="1">
    <citation type="submission" date="2015-01" db="EMBL/GenBank/DDBJ databases">
        <title>Genome sequencing of Jeotgalibacillus soli.</title>
        <authorList>
            <person name="Goh K.M."/>
            <person name="Chan K.-G."/>
            <person name="Yaakop A.S."/>
            <person name="Ee R."/>
            <person name="Gan H.M."/>
            <person name="Chan C.S."/>
        </authorList>
    </citation>
    <scope>NUCLEOTIDE SEQUENCE [LARGE SCALE GENOMIC DNA]</scope>
    <source>
        <strain evidence="1 2">P9</strain>
    </source>
</reference>
<proteinExistence type="predicted"/>
<dbReference type="InterPro" id="IPR010982">
    <property type="entry name" value="Lambda_DNA-bd_dom_sf"/>
</dbReference>
<dbReference type="Gene3D" id="1.10.260.40">
    <property type="entry name" value="lambda repressor-like DNA-binding domains"/>
    <property type="match status" value="1"/>
</dbReference>
<keyword evidence="2" id="KW-1185">Reference proteome</keyword>
<dbReference type="OrthoDB" id="9812960at2"/>
<accession>A0A0C2VMR2</accession>
<evidence type="ECO:0008006" key="3">
    <source>
        <dbReference type="Google" id="ProtNLM"/>
    </source>
</evidence>
<dbReference type="InterPro" id="IPR001387">
    <property type="entry name" value="Cro/C1-type_HTH"/>
</dbReference>
<dbReference type="GO" id="GO:0003677">
    <property type="term" value="F:DNA binding"/>
    <property type="evidence" value="ECO:0007669"/>
    <property type="project" value="InterPro"/>
</dbReference>
<evidence type="ECO:0000313" key="1">
    <source>
        <dbReference type="EMBL" id="KIL45731.1"/>
    </source>
</evidence>